<keyword evidence="3" id="KW-1185">Reference proteome</keyword>
<dbReference type="InterPro" id="IPR024524">
    <property type="entry name" value="DUF3800"/>
</dbReference>
<dbReference type="AlphaFoldDB" id="M2ZWN2"/>
<accession>M2ZWN2</accession>
<feature type="compositionally biased region" description="Acidic residues" evidence="1">
    <location>
        <begin position="271"/>
        <end position="287"/>
    </location>
</feature>
<dbReference type="RefSeq" id="WP_007028073.1">
    <property type="nucleotide sequence ID" value="NZ_AOHO01000014.1"/>
</dbReference>
<organism evidence="2 3">
    <name type="scientific">Amycolatopsis decaplanina DSM 44594</name>
    <dbReference type="NCBI Taxonomy" id="1284240"/>
    <lineage>
        <taxon>Bacteria</taxon>
        <taxon>Bacillati</taxon>
        <taxon>Actinomycetota</taxon>
        <taxon>Actinomycetes</taxon>
        <taxon>Pseudonocardiales</taxon>
        <taxon>Pseudonocardiaceae</taxon>
        <taxon>Amycolatopsis</taxon>
    </lineage>
</organism>
<evidence type="ECO:0000256" key="1">
    <source>
        <dbReference type="SAM" id="MobiDB-lite"/>
    </source>
</evidence>
<reference evidence="2 3" key="1">
    <citation type="journal article" date="2013" name="Genome Announc.">
        <title>Draft Genome Sequence of Amycolatopsis decaplanina Strain DSM 44594T.</title>
        <authorList>
            <person name="Kaur N."/>
            <person name="Kumar S."/>
            <person name="Bala M."/>
            <person name="Raghava G.P."/>
            <person name="Mayilraj S."/>
        </authorList>
    </citation>
    <scope>NUCLEOTIDE SEQUENCE [LARGE SCALE GENOMIC DNA]</scope>
    <source>
        <strain evidence="2 3">DSM 44594</strain>
    </source>
</reference>
<sequence length="321" mass="36809">MGHVYLYLDETGDFDMSGKAAASSYFGLGQATFRGDHGRQVWEGMQLRFALESEGVRLPSGLHAKNDHHKTRERVFQLIQKHAPRVDVTLLLKERAYPGVRRKIVDNDTYLYRLAWFLHFHYQAKYVLNRTDKVYVVAATLGTGKKKKAVREAIEEVCAQFPWLDLTLCTWDSASSWGLQVADYALWTVQRRLVKGECAHYETVYPLLKTCFRPWEGYKERPAISVKPEKRAPGSLIADRPATSFPGEAPPVKADESEGTSLNTPRFSWEDSFDPWMNEDEPEEQEDVWSAAPPEAFEDLTTDEDPASQSLRRRLEELDYL</sequence>
<name>M2ZWN2_9PSEU</name>
<dbReference type="Proteomes" id="UP000054226">
    <property type="component" value="Unassembled WGS sequence"/>
</dbReference>
<evidence type="ECO:0008006" key="4">
    <source>
        <dbReference type="Google" id="ProtNLM"/>
    </source>
</evidence>
<protein>
    <recommendedName>
        <fullName evidence="4">DUF3800 domain-containing protein</fullName>
    </recommendedName>
</protein>
<proteinExistence type="predicted"/>
<gene>
    <name evidence="2" type="ORF">H074_00622</name>
</gene>
<dbReference type="EMBL" id="AOHO01000014">
    <property type="protein sequence ID" value="EME65118.1"/>
    <property type="molecule type" value="Genomic_DNA"/>
</dbReference>
<dbReference type="PATRIC" id="fig|1284240.4.peg.123"/>
<comment type="caution">
    <text evidence="2">The sequence shown here is derived from an EMBL/GenBank/DDBJ whole genome shotgun (WGS) entry which is preliminary data.</text>
</comment>
<feature type="region of interest" description="Disordered" evidence="1">
    <location>
        <begin position="229"/>
        <end position="321"/>
    </location>
</feature>
<feature type="compositionally biased region" description="Acidic residues" evidence="1">
    <location>
        <begin position="296"/>
        <end position="306"/>
    </location>
</feature>
<evidence type="ECO:0000313" key="3">
    <source>
        <dbReference type="Proteomes" id="UP000054226"/>
    </source>
</evidence>
<dbReference type="Pfam" id="PF12686">
    <property type="entry name" value="DUF3800"/>
    <property type="match status" value="1"/>
</dbReference>
<evidence type="ECO:0000313" key="2">
    <source>
        <dbReference type="EMBL" id="EME65118.1"/>
    </source>
</evidence>